<proteinExistence type="predicted"/>
<dbReference type="Proteomes" id="UP000095544">
    <property type="component" value="Unassembled WGS sequence"/>
</dbReference>
<gene>
    <name evidence="1" type="ORF">ERS852491_04662</name>
</gene>
<evidence type="ECO:0000313" key="1">
    <source>
        <dbReference type="EMBL" id="CUP25210.1"/>
    </source>
</evidence>
<organism evidence="1 2">
    <name type="scientific">Faecalicatena contorta</name>
    <dbReference type="NCBI Taxonomy" id="39482"/>
    <lineage>
        <taxon>Bacteria</taxon>
        <taxon>Bacillati</taxon>
        <taxon>Bacillota</taxon>
        <taxon>Clostridia</taxon>
        <taxon>Lachnospirales</taxon>
        <taxon>Lachnospiraceae</taxon>
        <taxon>Faecalicatena</taxon>
    </lineage>
</organism>
<dbReference type="OrthoDB" id="1957632at2"/>
<dbReference type="EMBL" id="CYZU01000071">
    <property type="protein sequence ID" value="CUP25210.1"/>
    <property type="molecule type" value="Genomic_DNA"/>
</dbReference>
<dbReference type="STRING" id="39482.ERS852491_04662"/>
<reference evidence="1 2" key="1">
    <citation type="submission" date="2015-09" db="EMBL/GenBank/DDBJ databases">
        <authorList>
            <consortium name="Pathogen Informatics"/>
        </authorList>
    </citation>
    <scope>NUCLEOTIDE SEQUENCE [LARGE SCALE GENOMIC DNA]</scope>
    <source>
        <strain evidence="1 2">2789STDY5834876</strain>
    </source>
</reference>
<accession>A0A174LU25</accession>
<sequence length="120" mass="14831">MSKYIYELYPNALDCGIKINEFWDLSVQEIEDYIESYNRKAKRRIRERVLWQHAVVDLLDERLIARFCEQKIQFTKPWDRYPELFEEERLLYEQQEQAEKALSMGESRRAYAAEFNRRRR</sequence>
<evidence type="ECO:0000313" key="2">
    <source>
        <dbReference type="Proteomes" id="UP000095544"/>
    </source>
</evidence>
<dbReference type="AlphaFoldDB" id="A0A174LU25"/>
<protein>
    <submittedName>
        <fullName evidence="1">Uncharacterized protein</fullName>
    </submittedName>
</protein>
<dbReference type="RefSeq" id="WP_083487188.1">
    <property type="nucleotide sequence ID" value="NZ_CYZU01000071.1"/>
</dbReference>
<name>A0A174LU25_9FIRM</name>